<keyword evidence="1" id="KW-1133">Transmembrane helix</keyword>
<dbReference type="AlphaFoldDB" id="A0A4D6NGV6"/>
<accession>A0A4D6NGV6</accession>
<keyword evidence="3" id="KW-1185">Reference proteome</keyword>
<proteinExistence type="predicted"/>
<sequence length="146" mass="16030">MGTRFSYEKANEWNMMGANNENKFVVVYNMETNLKVRVKRNYVDDNGAFFGCATSHFSVAEQNLHFVLLLSGTVALLLVILSQWSVSCSSSQWPRVLGDEDATAGSAKMEVDGGGIKVQEEKLVLIGGMKVGDDDDDMSSSSWTTC</sequence>
<dbReference type="EMBL" id="CP039354">
    <property type="protein sequence ID" value="QCE11167.1"/>
    <property type="molecule type" value="Genomic_DNA"/>
</dbReference>
<gene>
    <name evidence="2" type="ORF">DEO72_LG10g2400</name>
</gene>
<organism evidence="2 3">
    <name type="scientific">Vigna unguiculata</name>
    <name type="common">Cowpea</name>
    <dbReference type="NCBI Taxonomy" id="3917"/>
    <lineage>
        <taxon>Eukaryota</taxon>
        <taxon>Viridiplantae</taxon>
        <taxon>Streptophyta</taxon>
        <taxon>Embryophyta</taxon>
        <taxon>Tracheophyta</taxon>
        <taxon>Spermatophyta</taxon>
        <taxon>Magnoliopsida</taxon>
        <taxon>eudicotyledons</taxon>
        <taxon>Gunneridae</taxon>
        <taxon>Pentapetalae</taxon>
        <taxon>rosids</taxon>
        <taxon>fabids</taxon>
        <taxon>Fabales</taxon>
        <taxon>Fabaceae</taxon>
        <taxon>Papilionoideae</taxon>
        <taxon>50 kb inversion clade</taxon>
        <taxon>NPAAA clade</taxon>
        <taxon>indigoferoid/millettioid clade</taxon>
        <taxon>Phaseoleae</taxon>
        <taxon>Vigna</taxon>
    </lineage>
</organism>
<evidence type="ECO:0000313" key="3">
    <source>
        <dbReference type="Proteomes" id="UP000501690"/>
    </source>
</evidence>
<evidence type="ECO:0000313" key="2">
    <source>
        <dbReference type="EMBL" id="QCE11167.1"/>
    </source>
</evidence>
<evidence type="ECO:0000256" key="1">
    <source>
        <dbReference type="SAM" id="Phobius"/>
    </source>
</evidence>
<dbReference type="Proteomes" id="UP000501690">
    <property type="component" value="Linkage Group LG10"/>
</dbReference>
<protein>
    <submittedName>
        <fullName evidence="2">Uncharacterized protein</fullName>
    </submittedName>
</protein>
<feature type="transmembrane region" description="Helical" evidence="1">
    <location>
        <begin position="66"/>
        <end position="86"/>
    </location>
</feature>
<name>A0A4D6NGV6_VIGUN</name>
<reference evidence="2 3" key="1">
    <citation type="submission" date="2019-04" db="EMBL/GenBank/DDBJ databases">
        <title>An improved genome assembly and genetic linkage map for asparagus bean, Vigna unguiculata ssp. sesquipedialis.</title>
        <authorList>
            <person name="Xia Q."/>
            <person name="Zhang R."/>
            <person name="Dong Y."/>
        </authorList>
    </citation>
    <scope>NUCLEOTIDE SEQUENCE [LARGE SCALE GENOMIC DNA]</scope>
    <source>
        <tissue evidence="2">Leaf</tissue>
    </source>
</reference>
<keyword evidence="1" id="KW-0812">Transmembrane</keyword>
<keyword evidence="1" id="KW-0472">Membrane</keyword>